<reference evidence="2 3" key="2">
    <citation type="submission" date="2018-11" db="EMBL/GenBank/DDBJ databases">
        <authorList>
            <consortium name="Pathogen Informatics"/>
        </authorList>
    </citation>
    <scope>NUCLEOTIDE SEQUENCE [LARGE SCALE GENOMIC DNA]</scope>
</reference>
<gene>
    <name evidence="2" type="ORF">BTMF_LOCUS7022</name>
</gene>
<organism evidence="4">
    <name type="scientific">Brugia timori</name>
    <dbReference type="NCBI Taxonomy" id="42155"/>
    <lineage>
        <taxon>Eukaryota</taxon>
        <taxon>Metazoa</taxon>
        <taxon>Ecdysozoa</taxon>
        <taxon>Nematoda</taxon>
        <taxon>Chromadorea</taxon>
        <taxon>Rhabditida</taxon>
        <taxon>Spirurina</taxon>
        <taxon>Spiruromorpha</taxon>
        <taxon>Filarioidea</taxon>
        <taxon>Onchocercidae</taxon>
        <taxon>Brugia</taxon>
    </lineage>
</organism>
<keyword evidence="1" id="KW-0812">Transmembrane</keyword>
<evidence type="ECO:0000313" key="2">
    <source>
        <dbReference type="EMBL" id="VDO23309.1"/>
    </source>
</evidence>
<dbReference type="WBParaSite" id="BTMF_0000897101-mRNA-1">
    <property type="protein sequence ID" value="BTMF_0000897101-mRNA-1"/>
    <property type="gene ID" value="BTMF_0000897101"/>
</dbReference>
<evidence type="ECO:0000313" key="3">
    <source>
        <dbReference type="Proteomes" id="UP000280834"/>
    </source>
</evidence>
<keyword evidence="1" id="KW-1133">Transmembrane helix</keyword>
<dbReference type="EMBL" id="UZAG01015783">
    <property type="protein sequence ID" value="VDO23309.1"/>
    <property type="molecule type" value="Genomic_DNA"/>
</dbReference>
<keyword evidence="1" id="KW-0472">Membrane</keyword>
<dbReference type="AlphaFoldDB" id="A0A0R3QMN6"/>
<sequence>MTVTNSTIIGYLARNIIIILCIVIIVEVITQQFKFLLIICKFSKLLNSTDFLYSQNYNSEHMNLTHIHLFMFTNVTMI</sequence>
<keyword evidence="3" id="KW-1185">Reference proteome</keyword>
<feature type="transmembrane region" description="Helical" evidence="1">
    <location>
        <begin position="12"/>
        <end position="29"/>
    </location>
</feature>
<protein>
    <submittedName>
        <fullName evidence="4">7TM_GPCR_Srx domain-containing protein</fullName>
    </submittedName>
</protein>
<name>A0A0R3QMN6_9BILA</name>
<evidence type="ECO:0000256" key="1">
    <source>
        <dbReference type="SAM" id="Phobius"/>
    </source>
</evidence>
<evidence type="ECO:0000313" key="4">
    <source>
        <dbReference type="WBParaSite" id="BTMF_0000897101-mRNA-1"/>
    </source>
</evidence>
<dbReference type="Proteomes" id="UP000280834">
    <property type="component" value="Unassembled WGS sequence"/>
</dbReference>
<accession>A0A0R3QMN6</accession>
<reference evidence="4" key="1">
    <citation type="submission" date="2017-02" db="UniProtKB">
        <authorList>
            <consortium name="WormBaseParasite"/>
        </authorList>
    </citation>
    <scope>IDENTIFICATION</scope>
</reference>
<proteinExistence type="predicted"/>